<accession>A0AAD1WHL1</accession>
<dbReference type="GO" id="GO:0045944">
    <property type="term" value="P:positive regulation of transcription by RNA polymerase II"/>
    <property type="evidence" value="ECO:0007669"/>
    <property type="project" value="TreeGrafter"/>
</dbReference>
<keyword evidence="11 18" id="KW-0010">Activator</keyword>
<evidence type="ECO:0000256" key="18">
    <source>
        <dbReference type="RuleBase" id="RU364110"/>
    </source>
</evidence>
<dbReference type="FunFam" id="1.10.565.10:FF:000017">
    <property type="entry name" value="Peroxisome proliferator-activated receptor gamma"/>
    <property type="match status" value="1"/>
</dbReference>
<keyword evidence="7 17" id="KW-0862">Zinc</keyword>
<dbReference type="InterPro" id="IPR013088">
    <property type="entry name" value="Znf_NHR/GATA"/>
</dbReference>
<dbReference type="InterPro" id="IPR003074">
    <property type="entry name" value="1Cnucl_rcpt"/>
</dbReference>
<dbReference type="Pfam" id="PF00104">
    <property type="entry name" value="Hormone_recep"/>
    <property type="match status" value="1"/>
</dbReference>
<keyword evidence="9 18" id="KW-0090">Biological rhythms</keyword>
<dbReference type="PROSITE" id="PS51030">
    <property type="entry name" value="NUCLEAR_REC_DBD_2"/>
    <property type="match status" value="1"/>
</dbReference>
<evidence type="ECO:0000256" key="11">
    <source>
        <dbReference type="ARBA" id="ARBA00023159"/>
    </source>
</evidence>
<dbReference type="GO" id="GO:0000978">
    <property type="term" value="F:RNA polymerase II cis-regulatory region sequence-specific DNA binding"/>
    <property type="evidence" value="ECO:0007669"/>
    <property type="project" value="TreeGrafter"/>
</dbReference>
<evidence type="ECO:0000256" key="2">
    <source>
        <dbReference type="ARBA" id="ARBA00018974"/>
    </source>
</evidence>
<reference evidence="21" key="1">
    <citation type="submission" date="2022-03" db="EMBL/GenBank/DDBJ databases">
        <authorList>
            <person name="Alioto T."/>
            <person name="Alioto T."/>
            <person name="Gomez Garrido J."/>
        </authorList>
    </citation>
    <scope>NUCLEOTIDE SEQUENCE</scope>
</reference>
<dbReference type="GO" id="GO:0005737">
    <property type="term" value="C:cytoplasm"/>
    <property type="evidence" value="ECO:0007669"/>
    <property type="project" value="UniProtKB-SubCell"/>
</dbReference>
<feature type="domain" description="NR LBD" evidence="20">
    <location>
        <begin position="212"/>
        <end position="477"/>
    </location>
</feature>
<organism evidence="21 22">
    <name type="scientific">Pelobates cultripes</name>
    <name type="common">Western spadefoot toad</name>
    <dbReference type="NCBI Taxonomy" id="61616"/>
    <lineage>
        <taxon>Eukaryota</taxon>
        <taxon>Metazoa</taxon>
        <taxon>Chordata</taxon>
        <taxon>Craniata</taxon>
        <taxon>Vertebrata</taxon>
        <taxon>Euteleostomi</taxon>
        <taxon>Amphibia</taxon>
        <taxon>Batrachia</taxon>
        <taxon>Anura</taxon>
        <taxon>Pelobatoidea</taxon>
        <taxon>Pelobatidae</taxon>
        <taxon>Pelobates</taxon>
    </lineage>
</organism>
<comment type="function">
    <text evidence="18">Nuclear receptor that binds peroxisome proliferators such as hypolipidemic drugs and fatty acids. Once activated by a ligand, the nuclear receptor binds to DNA specific PPAR response elements (PPRE) and modulates the transcription of its target genes, such as acyl-CoA oxidase. It therefore controls the peroxisomal beta-oxidation pathway of fatty acids. Key regulator of adipocyte differentiation and glucose homeostasis. May play a role in the regulation of circadian rhythm.</text>
</comment>
<gene>
    <name evidence="18" type="primary">PPARG</name>
    <name evidence="21" type="ORF">PECUL_23A015466</name>
</gene>
<evidence type="ECO:0000256" key="6">
    <source>
        <dbReference type="ARBA" id="ARBA00022771"/>
    </source>
</evidence>
<dbReference type="GO" id="GO:0050728">
    <property type="term" value="P:negative regulation of inflammatory response"/>
    <property type="evidence" value="ECO:0007669"/>
    <property type="project" value="TreeGrafter"/>
</dbReference>
<evidence type="ECO:0000313" key="21">
    <source>
        <dbReference type="EMBL" id="CAH2313306.1"/>
    </source>
</evidence>
<dbReference type="PANTHER" id="PTHR24082">
    <property type="entry name" value="NUCLEAR HORMONE RECEPTOR"/>
    <property type="match status" value="1"/>
</dbReference>
<dbReference type="GO" id="GO:0010887">
    <property type="term" value="P:negative regulation of cholesterol storage"/>
    <property type="evidence" value="ECO:0007669"/>
    <property type="project" value="TreeGrafter"/>
</dbReference>
<dbReference type="PRINTS" id="PR00047">
    <property type="entry name" value="STROIDFINGER"/>
</dbReference>
<dbReference type="GO" id="GO:0048511">
    <property type="term" value="P:rhythmic process"/>
    <property type="evidence" value="ECO:0007669"/>
    <property type="project" value="UniProtKB-KW"/>
</dbReference>
<dbReference type="InterPro" id="IPR035500">
    <property type="entry name" value="NHR-like_dom_sf"/>
</dbReference>
<keyword evidence="3 18" id="KW-0963">Cytoplasm</keyword>
<proteinExistence type="inferred from homology"/>
<dbReference type="GO" id="GO:0005634">
    <property type="term" value="C:nucleus"/>
    <property type="evidence" value="ECO:0007669"/>
    <property type="project" value="UniProtKB-SubCell"/>
</dbReference>
<dbReference type="EMBL" id="OW240919">
    <property type="protein sequence ID" value="CAH2313306.1"/>
    <property type="molecule type" value="Genomic_DNA"/>
</dbReference>
<dbReference type="CDD" id="cd06932">
    <property type="entry name" value="NR_LBD_PPAR"/>
    <property type="match status" value="1"/>
</dbReference>
<dbReference type="InterPro" id="IPR050234">
    <property type="entry name" value="Nuclear_hormone_rcpt_NR1"/>
</dbReference>
<dbReference type="Pfam" id="PF12577">
    <property type="entry name" value="PPARgamma_N"/>
    <property type="match status" value="1"/>
</dbReference>
<dbReference type="SUPFAM" id="SSF48508">
    <property type="entry name" value="Nuclear receptor ligand-binding domain"/>
    <property type="match status" value="1"/>
</dbReference>
<protein>
    <recommendedName>
        <fullName evidence="2 18">Peroxisome proliferator-activated receptor gamma</fullName>
        <shortName evidence="18">PPAR-gamma</shortName>
    </recommendedName>
    <alternativeName>
        <fullName evidence="15 18">Nuclear receptor subfamily 1 group C member 3</fullName>
    </alternativeName>
</protein>
<dbReference type="InterPro" id="IPR003077">
    <property type="entry name" value="PPAR-gamma"/>
</dbReference>
<comment type="similarity">
    <text evidence="1 18">Belongs to the nuclear hormone receptor family. NR1 subfamily.</text>
</comment>
<dbReference type="PROSITE" id="PS00031">
    <property type="entry name" value="NUCLEAR_REC_DBD_1"/>
    <property type="match status" value="1"/>
</dbReference>
<evidence type="ECO:0000259" key="20">
    <source>
        <dbReference type="PROSITE" id="PS51843"/>
    </source>
</evidence>
<evidence type="ECO:0000256" key="5">
    <source>
        <dbReference type="ARBA" id="ARBA00022723"/>
    </source>
</evidence>
<dbReference type="GO" id="GO:0006631">
    <property type="term" value="P:fatty acid metabolic process"/>
    <property type="evidence" value="ECO:0007669"/>
    <property type="project" value="TreeGrafter"/>
</dbReference>
<keyword evidence="22" id="KW-1185">Reference proteome</keyword>
<evidence type="ECO:0000256" key="10">
    <source>
        <dbReference type="ARBA" id="ARBA00023125"/>
    </source>
</evidence>
<dbReference type="GO" id="GO:0008270">
    <property type="term" value="F:zinc ion binding"/>
    <property type="evidence" value="ECO:0007669"/>
    <property type="project" value="UniProtKB-KW"/>
</dbReference>
<dbReference type="GO" id="GO:0030154">
    <property type="term" value="P:cell differentiation"/>
    <property type="evidence" value="ECO:0007669"/>
    <property type="project" value="TreeGrafter"/>
</dbReference>
<evidence type="ECO:0000256" key="16">
    <source>
        <dbReference type="ARBA" id="ARBA00066123"/>
    </source>
</evidence>
<name>A0AAD1WHL1_PELCU</name>
<evidence type="ECO:0000256" key="4">
    <source>
        <dbReference type="ARBA" id="ARBA00022553"/>
    </source>
</evidence>
<dbReference type="CDD" id="cd06965">
    <property type="entry name" value="NR_DBD_Ppar"/>
    <property type="match status" value="1"/>
</dbReference>
<evidence type="ECO:0000313" key="22">
    <source>
        <dbReference type="Proteomes" id="UP001295444"/>
    </source>
</evidence>
<dbReference type="AlphaFoldDB" id="A0AAD1WHL1"/>
<dbReference type="PRINTS" id="PR00398">
    <property type="entry name" value="STRDHORMONER"/>
</dbReference>
<evidence type="ECO:0000256" key="12">
    <source>
        <dbReference type="ARBA" id="ARBA00023163"/>
    </source>
</evidence>
<comment type="subcellular location">
    <subcellularLocation>
        <location evidence="18">Cytoplasm</location>
    </subcellularLocation>
    <subcellularLocation>
        <location evidence="18">Nucleus</location>
    </subcellularLocation>
</comment>
<dbReference type="GO" id="GO:0045923">
    <property type="term" value="P:positive regulation of fatty acid metabolic process"/>
    <property type="evidence" value="ECO:0007669"/>
    <property type="project" value="TreeGrafter"/>
</dbReference>
<dbReference type="FunFam" id="3.30.50.10:FF:000010">
    <property type="entry name" value="Peroxisome proliferator-activated receptor gamma"/>
    <property type="match status" value="1"/>
</dbReference>
<keyword evidence="5 17" id="KW-0479">Metal-binding</keyword>
<dbReference type="GO" id="GO:0051049">
    <property type="term" value="P:regulation of transport"/>
    <property type="evidence" value="ECO:0007669"/>
    <property type="project" value="UniProtKB-ARBA"/>
</dbReference>
<evidence type="ECO:0000256" key="15">
    <source>
        <dbReference type="ARBA" id="ARBA00032721"/>
    </source>
</evidence>
<dbReference type="SUPFAM" id="SSF57716">
    <property type="entry name" value="Glucocorticoid receptor-like (DNA-binding domain)"/>
    <property type="match status" value="1"/>
</dbReference>
<dbReference type="Gene3D" id="1.10.565.10">
    <property type="entry name" value="Retinoid X Receptor"/>
    <property type="match status" value="1"/>
</dbReference>
<evidence type="ECO:0000256" key="9">
    <source>
        <dbReference type="ARBA" id="ARBA00023108"/>
    </source>
</evidence>
<dbReference type="InterPro" id="IPR001628">
    <property type="entry name" value="Znf_hrmn_rcpt"/>
</dbReference>
<dbReference type="SMART" id="SM00399">
    <property type="entry name" value="ZnF_C4"/>
    <property type="match status" value="1"/>
</dbReference>
<keyword evidence="4" id="KW-0597">Phosphoprotein</keyword>
<dbReference type="PRINTS" id="PR01291">
    <property type="entry name" value="PROXISOMPAGR"/>
</dbReference>
<comment type="subunit">
    <text evidence="18">Heterodimer with other nuclear receptors.</text>
</comment>
<dbReference type="SMART" id="SM00430">
    <property type="entry name" value="HOLI"/>
    <property type="match status" value="1"/>
</dbReference>
<dbReference type="InterPro" id="IPR001723">
    <property type="entry name" value="Nuclear_hrmn_rcpt"/>
</dbReference>
<sequence>MVDTEMLFWPMNFGASSLDLSGIEEHSHSFDIKPFTTVDFSSISAPLYEDILEEKTFLRNDQTSIEYKYDLRLQDCQNSIKLEPPSPPYYSDKSQAYNKVQDESSNSLITIECRVCGDKASGFHYGVHACEGCKGFFRRTIRLKLIYERCDLNCRIHKKSRNKCQFCRFQKCLAVGMSHNAIRFGRMPQAEKEKLLAEISSDIDQMNPESADQRVLAKHLYDSYLKSFPLTKAKARAILTGRTTDKSPVVIYDMNSLMMGEDQIAYHYMTPFQEQNKEVAIRIFQRCQSRSVEAVREITEFAKNIPGFVNLDLNDQVTLLKYGVHEIIFTMLASLMNKDGVLIADGQGFMTREFLKSLRKPFSDFMEPKFEFAIRFNALELDDSDLAIFVAVIILSGDRPGLVNVKPIEAIQDSLLQALEHQLKLNHPDSSQLFAKLLQKMTDLRQVVTEHVQLLQIIKKTEADMCLHPLLQEIYKDLY</sequence>
<keyword evidence="6 17" id="KW-0863">Zinc-finger</keyword>
<comment type="subunit">
    <text evidence="16">Heterodimer with the retinoid X receptor.</text>
</comment>
<evidence type="ECO:0000256" key="8">
    <source>
        <dbReference type="ARBA" id="ARBA00023015"/>
    </source>
</evidence>
<dbReference type="PROSITE" id="PS51843">
    <property type="entry name" value="NR_LBD"/>
    <property type="match status" value="1"/>
</dbReference>
<keyword evidence="10 17" id="KW-0238">DNA-binding</keyword>
<dbReference type="GO" id="GO:0010629">
    <property type="term" value="P:negative regulation of gene expression"/>
    <property type="evidence" value="ECO:0007669"/>
    <property type="project" value="UniProtKB-ARBA"/>
</dbReference>
<feature type="domain" description="Nuclear receptor" evidence="19">
    <location>
        <begin position="110"/>
        <end position="184"/>
    </location>
</feature>
<evidence type="ECO:0000256" key="17">
    <source>
        <dbReference type="RuleBase" id="RU004334"/>
    </source>
</evidence>
<keyword evidence="8 17" id="KW-0805">Transcription regulation</keyword>
<dbReference type="Pfam" id="PF00105">
    <property type="entry name" value="zf-C4"/>
    <property type="match status" value="1"/>
</dbReference>
<evidence type="ECO:0000259" key="19">
    <source>
        <dbReference type="PROSITE" id="PS51030"/>
    </source>
</evidence>
<dbReference type="GO" id="GO:0001227">
    <property type="term" value="F:DNA-binding transcription repressor activity, RNA polymerase II-specific"/>
    <property type="evidence" value="ECO:0007669"/>
    <property type="project" value="TreeGrafter"/>
</dbReference>
<evidence type="ECO:0000256" key="1">
    <source>
        <dbReference type="ARBA" id="ARBA00008092"/>
    </source>
</evidence>
<keyword evidence="13 17" id="KW-0675">Receptor</keyword>
<dbReference type="Proteomes" id="UP001295444">
    <property type="component" value="Chromosome 08"/>
</dbReference>
<dbReference type="InterPro" id="IPR000536">
    <property type="entry name" value="Nucl_hrmn_rcpt_lig-bd"/>
</dbReference>
<keyword evidence="12 17" id="KW-0804">Transcription</keyword>
<dbReference type="Gene3D" id="3.30.50.10">
    <property type="entry name" value="Erythroid Transcription Factor GATA-1, subunit A"/>
    <property type="match status" value="1"/>
</dbReference>
<dbReference type="InterPro" id="IPR022590">
    <property type="entry name" value="PPARgamma_N"/>
</dbReference>
<dbReference type="GO" id="GO:0009755">
    <property type="term" value="P:hormone-mediated signaling pathway"/>
    <property type="evidence" value="ECO:0007669"/>
    <property type="project" value="TreeGrafter"/>
</dbReference>
<evidence type="ECO:0000256" key="7">
    <source>
        <dbReference type="ARBA" id="ARBA00022833"/>
    </source>
</evidence>
<dbReference type="GO" id="GO:0004879">
    <property type="term" value="F:nuclear receptor activity"/>
    <property type="evidence" value="ECO:0007669"/>
    <property type="project" value="InterPro"/>
</dbReference>
<evidence type="ECO:0000256" key="14">
    <source>
        <dbReference type="ARBA" id="ARBA00023242"/>
    </source>
</evidence>
<evidence type="ECO:0000256" key="3">
    <source>
        <dbReference type="ARBA" id="ARBA00022490"/>
    </source>
</evidence>
<dbReference type="PANTHER" id="PTHR24082:SF488">
    <property type="entry name" value="PEROXISOME PROLIFERATOR-ACTIVATED RECEPTOR GAMMA"/>
    <property type="match status" value="1"/>
</dbReference>
<dbReference type="PRINTS" id="PR01288">
    <property type="entry name" value="PROXISOMEPAR"/>
</dbReference>
<keyword evidence="14 17" id="KW-0539">Nucleus</keyword>
<evidence type="ECO:0000256" key="13">
    <source>
        <dbReference type="ARBA" id="ARBA00023170"/>
    </source>
</evidence>